<comment type="caution">
    <text evidence="1">The sequence shown here is derived from an EMBL/GenBank/DDBJ whole genome shotgun (WGS) entry which is preliminary data.</text>
</comment>
<dbReference type="VEuPathDB" id="FungiDB:RhiirA1_418250"/>
<dbReference type="Gene3D" id="1.10.510.10">
    <property type="entry name" value="Transferase(Phosphotransferase) domain 1"/>
    <property type="match status" value="1"/>
</dbReference>
<keyword evidence="2" id="KW-1185">Reference proteome</keyword>
<evidence type="ECO:0008006" key="3">
    <source>
        <dbReference type="Google" id="ProtNLM"/>
    </source>
</evidence>
<dbReference type="SUPFAM" id="SSF56112">
    <property type="entry name" value="Protein kinase-like (PK-like)"/>
    <property type="match status" value="1"/>
</dbReference>
<gene>
    <name evidence="1" type="ORF">RhiirA4_470631</name>
</gene>
<accession>A0A2I1H1L5</accession>
<dbReference type="EMBL" id="LLXI01001269">
    <property type="protein sequence ID" value="PKY52783.1"/>
    <property type="molecule type" value="Genomic_DNA"/>
</dbReference>
<dbReference type="InterPro" id="IPR011009">
    <property type="entry name" value="Kinase-like_dom_sf"/>
</dbReference>
<proteinExistence type="predicted"/>
<evidence type="ECO:0000313" key="1">
    <source>
        <dbReference type="EMBL" id="PKY52783.1"/>
    </source>
</evidence>
<dbReference type="AlphaFoldDB" id="A0A2I1H1L5"/>
<name>A0A2I1H1L5_9GLOM</name>
<evidence type="ECO:0000313" key="2">
    <source>
        <dbReference type="Proteomes" id="UP000234323"/>
    </source>
</evidence>
<protein>
    <recommendedName>
        <fullName evidence="3">Serine-threonine/tyrosine-protein kinase catalytic domain-containing protein</fullName>
    </recommendedName>
</protein>
<dbReference type="Proteomes" id="UP000234323">
    <property type="component" value="Unassembled WGS sequence"/>
</dbReference>
<sequence length="109" mass="12776">MRPKIISEVPLKYKNLMEQCWNANPSERPGTGILLKEIIIIKFYYQNNPNELPQLKTKMDKEINHANVSSKLFTSKIHKYKNLPEPKNATEEEQEGNIYLILLKIINNH</sequence>
<reference evidence="1 2" key="1">
    <citation type="submission" date="2015-10" db="EMBL/GenBank/DDBJ databases">
        <title>Genome analyses suggest a sexual origin of heterokaryosis in a supposedly ancient asexual fungus.</title>
        <authorList>
            <person name="Ropars J."/>
            <person name="Sedzielewska K."/>
            <person name="Noel J."/>
            <person name="Charron P."/>
            <person name="Farinelli L."/>
            <person name="Marton T."/>
            <person name="Kruger M."/>
            <person name="Pelin A."/>
            <person name="Brachmann A."/>
            <person name="Corradi N."/>
        </authorList>
    </citation>
    <scope>NUCLEOTIDE SEQUENCE [LARGE SCALE GENOMIC DNA]</scope>
    <source>
        <strain evidence="1 2">A4</strain>
    </source>
</reference>
<organism evidence="1 2">
    <name type="scientific">Rhizophagus irregularis</name>
    <dbReference type="NCBI Taxonomy" id="588596"/>
    <lineage>
        <taxon>Eukaryota</taxon>
        <taxon>Fungi</taxon>
        <taxon>Fungi incertae sedis</taxon>
        <taxon>Mucoromycota</taxon>
        <taxon>Glomeromycotina</taxon>
        <taxon>Glomeromycetes</taxon>
        <taxon>Glomerales</taxon>
        <taxon>Glomeraceae</taxon>
        <taxon>Rhizophagus</taxon>
    </lineage>
</organism>